<keyword evidence="8" id="KW-0472">Membrane</keyword>
<keyword evidence="3 10" id="KW-0378">Hydrolase</keyword>
<evidence type="ECO:0000256" key="5">
    <source>
        <dbReference type="ARBA" id="ARBA00022984"/>
    </source>
</evidence>
<proteinExistence type="inferred from homology"/>
<dbReference type="InterPro" id="IPR012338">
    <property type="entry name" value="Beta-lactam/transpept-like"/>
</dbReference>
<dbReference type="PANTHER" id="PTHR21581:SF11">
    <property type="entry name" value="D-ALANYL-D-ALANINE CARBOXYPEPTIDASE DACA"/>
    <property type="match status" value="1"/>
</dbReference>
<dbReference type="EMBL" id="JAGGKI010000001">
    <property type="protein sequence ID" value="MBP1891491.1"/>
    <property type="molecule type" value="Genomic_DNA"/>
</dbReference>
<sequence>MNKRWLWIGFVLLIIVPLVAVFILNIERVAFKPRVDARAVVLMDITTGHILLSKNGDMPLPPASMSKLMTELVILDEIKSGRRAWDDEVVISDNAGNVQGINIDLKPGETLTVRELFQSMAVYSADDAAVALAEHVAGSEKAFVDRMNTKAKEIGLSSETRFANASGAESGSNLSQALSPDDETMMTAVDTAKLAAHLIEHHPDILTTSSKAQMKLSGRGLYLSNTNWMLPSIGGPYSYEGTDGLKAGYTPKAGYCFTGTAEKQGSRLIAVVMGTDSKEARFEATRKLFDYGFKKTLTWKERLDDWFLNAGTTAALLYTPGNSKDSHQLASL</sequence>
<keyword evidence="8" id="KW-1133">Transmembrane helix</keyword>
<keyword evidence="2" id="KW-0732">Signal</keyword>
<dbReference type="InterPro" id="IPR018044">
    <property type="entry name" value="Peptidase_S11"/>
</dbReference>
<keyword evidence="4" id="KW-0133">Cell shape</keyword>
<dbReference type="GO" id="GO:0009002">
    <property type="term" value="F:serine-type D-Ala-D-Ala carboxypeptidase activity"/>
    <property type="evidence" value="ECO:0007669"/>
    <property type="project" value="UniProtKB-EC"/>
</dbReference>
<feature type="domain" description="Peptidase S11 D-alanyl-D-alanine carboxypeptidase A N-terminal" evidence="9">
    <location>
        <begin position="32"/>
        <end position="276"/>
    </location>
</feature>
<dbReference type="PANTHER" id="PTHR21581">
    <property type="entry name" value="D-ALANYL-D-ALANINE CARBOXYPEPTIDASE"/>
    <property type="match status" value="1"/>
</dbReference>
<evidence type="ECO:0000259" key="9">
    <source>
        <dbReference type="Pfam" id="PF00768"/>
    </source>
</evidence>
<keyword evidence="10" id="KW-0121">Carboxypeptidase</keyword>
<keyword evidence="6" id="KW-0961">Cell wall biogenesis/degradation</keyword>
<evidence type="ECO:0000256" key="8">
    <source>
        <dbReference type="SAM" id="Phobius"/>
    </source>
</evidence>
<gene>
    <name evidence="10" type="ORF">J2Z18_000560</name>
</gene>
<dbReference type="Pfam" id="PF00768">
    <property type="entry name" value="Peptidase_S11"/>
    <property type="match status" value="1"/>
</dbReference>
<accession>A0ABS4F5G0</accession>
<dbReference type="SUPFAM" id="SSF56601">
    <property type="entry name" value="beta-lactamase/transpeptidase-like"/>
    <property type="match status" value="1"/>
</dbReference>
<keyword evidence="10" id="KW-0645">Protease</keyword>
<evidence type="ECO:0000256" key="6">
    <source>
        <dbReference type="ARBA" id="ARBA00023316"/>
    </source>
</evidence>
<name>A0ABS4F5G0_9BACL</name>
<evidence type="ECO:0000256" key="2">
    <source>
        <dbReference type="ARBA" id="ARBA00022729"/>
    </source>
</evidence>
<evidence type="ECO:0000313" key="10">
    <source>
        <dbReference type="EMBL" id="MBP1891491.1"/>
    </source>
</evidence>
<comment type="similarity">
    <text evidence="1 7">Belongs to the peptidase S11 family.</text>
</comment>
<dbReference type="PRINTS" id="PR00725">
    <property type="entry name" value="DADACBPTASE1"/>
</dbReference>
<evidence type="ECO:0000256" key="3">
    <source>
        <dbReference type="ARBA" id="ARBA00022801"/>
    </source>
</evidence>
<evidence type="ECO:0000256" key="1">
    <source>
        <dbReference type="ARBA" id="ARBA00007164"/>
    </source>
</evidence>
<feature type="transmembrane region" description="Helical" evidence="8">
    <location>
        <begin position="6"/>
        <end position="24"/>
    </location>
</feature>
<evidence type="ECO:0000256" key="7">
    <source>
        <dbReference type="RuleBase" id="RU004016"/>
    </source>
</evidence>
<dbReference type="EC" id="3.4.16.4" evidence="10"/>
<keyword evidence="11" id="KW-1185">Reference proteome</keyword>
<reference evidence="10 11" key="1">
    <citation type="submission" date="2021-03" db="EMBL/GenBank/DDBJ databases">
        <title>Genomic Encyclopedia of Type Strains, Phase IV (KMG-IV): sequencing the most valuable type-strain genomes for metagenomic binning, comparative biology and taxonomic classification.</title>
        <authorList>
            <person name="Goeker M."/>
        </authorList>
    </citation>
    <scope>NUCLEOTIDE SEQUENCE [LARGE SCALE GENOMIC DNA]</scope>
    <source>
        <strain evidence="10 11">DSM 15596</strain>
    </source>
</reference>
<comment type="caution">
    <text evidence="10">The sequence shown here is derived from an EMBL/GenBank/DDBJ whole genome shotgun (WGS) entry which is preliminary data.</text>
</comment>
<evidence type="ECO:0000256" key="4">
    <source>
        <dbReference type="ARBA" id="ARBA00022960"/>
    </source>
</evidence>
<organism evidence="10 11">
    <name type="scientific">Paenibacillus lactis</name>
    <dbReference type="NCBI Taxonomy" id="228574"/>
    <lineage>
        <taxon>Bacteria</taxon>
        <taxon>Bacillati</taxon>
        <taxon>Bacillota</taxon>
        <taxon>Bacilli</taxon>
        <taxon>Bacillales</taxon>
        <taxon>Paenibacillaceae</taxon>
        <taxon>Paenibacillus</taxon>
    </lineage>
</organism>
<keyword evidence="8" id="KW-0812">Transmembrane</keyword>
<dbReference type="InterPro" id="IPR001967">
    <property type="entry name" value="Peptidase_S11_N"/>
</dbReference>
<dbReference type="Gene3D" id="3.40.710.10">
    <property type="entry name" value="DD-peptidase/beta-lactamase superfamily"/>
    <property type="match status" value="1"/>
</dbReference>
<dbReference type="RefSeq" id="WP_007129206.1">
    <property type="nucleotide sequence ID" value="NZ_BOSA01000015.1"/>
</dbReference>
<keyword evidence="5" id="KW-0573">Peptidoglycan synthesis</keyword>
<protein>
    <submittedName>
        <fullName evidence="10">D-alanyl-D-alanine carboxypeptidase (Penicillin-binding protein 5/6)</fullName>
        <ecNumber evidence="10">3.4.16.4</ecNumber>
    </submittedName>
</protein>
<dbReference type="GeneID" id="95402609"/>
<dbReference type="Proteomes" id="UP000706926">
    <property type="component" value="Unassembled WGS sequence"/>
</dbReference>
<evidence type="ECO:0000313" key="11">
    <source>
        <dbReference type="Proteomes" id="UP000706926"/>
    </source>
</evidence>